<dbReference type="Gene3D" id="3.40.50.720">
    <property type="entry name" value="NAD(P)-binding Rossmann-like Domain"/>
    <property type="match status" value="1"/>
</dbReference>
<dbReference type="AlphaFoldDB" id="A0A7C4D7C5"/>
<dbReference type="SUPFAM" id="SSF51735">
    <property type="entry name" value="NAD(P)-binding Rossmann-fold domains"/>
    <property type="match status" value="1"/>
</dbReference>
<dbReference type="InterPro" id="IPR027051">
    <property type="entry name" value="XdhC_Rossmann_dom"/>
</dbReference>
<organism evidence="3">
    <name type="scientific">Staphylothermus marinus</name>
    <dbReference type="NCBI Taxonomy" id="2280"/>
    <lineage>
        <taxon>Archaea</taxon>
        <taxon>Thermoproteota</taxon>
        <taxon>Thermoprotei</taxon>
        <taxon>Desulfurococcales</taxon>
        <taxon>Desulfurococcaceae</taxon>
        <taxon>Staphylothermus</taxon>
    </lineage>
</organism>
<proteinExistence type="predicted"/>
<sequence length="286" mass="32002">MSIVDVFRKAVEELEKGFTIALITIIDKEGSGPRDIGSTILYSQSGLKIGTIGGGDFEKMVIEEAVKAISEGKSRRVKYALRPENIPSDAVKTSHLCGGVVEIFINVVKPNPRIVIFGAGNIGKPLADLASFLNYKVVVLDTDQGLVSRDKFPYADEIYAGDLIEYIDKNVFKENDIVIIAYGEVETDYQILRKLLLKNYPGHIWVICSRRRCSWMLKRIIDEGIELNRFIEKIHMPAGLNINSDTPEEIAISIFAEIICVLKKCEEPVKSLNLVKKLWESISKNV</sequence>
<feature type="domain" description="XdhC- CoxI" evidence="1">
    <location>
        <begin position="15"/>
        <end position="79"/>
    </location>
</feature>
<gene>
    <name evidence="3" type="ORF">ENU14_00035</name>
</gene>
<comment type="caution">
    <text evidence="3">The sequence shown here is derived from an EMBL/GenBank/DDBJ whole genome shotgun (WGS) entry which is preliminary data.</text>
</comment>
<dbReference type="EMBL" id="DTBJ01000001">
    <property type="protein sequence ID" value="HGM57972.1"/>
    <property type="molecule type" value="Genomic_DNA"/>
</dbReference>
<dbReference type="InterPro" id="IPR052698">
    <property type="entry name" value="MoCofactor_Util/Proc"/>
</dbReference>
<name>A0A7C4D7C5_STAMA</name>
<dbReference type="PANTHER" id="PTHR30388">
    <property type="entry name" value="ALDEHYDE OXIDOREDUCTASE MOLYBDENUM COFACTOR ASSEMBLY PROTEIN"/>
    <property type="match status" value="1"/>
</dbReference>
<evidence type="ECO:0000259" key="1">
    <source>
        <dbReference type="Pfam" id="PF02625"/>
    </source>
</evidence>
<protein>
    <submittedName>
        <fullName evidence="3">XdhC family protein</fullName>
    </submittedName>
</protein>
<dbReference type="Pfam" id="PF13478">
    <property type="entry name" value="XdhC_C"/>
    <property type="match status" value="1"/>
</dbReference>
<dbReference type="PANTHER" id="PTHR30388:SF6">
    <property type="entry name" value="XANTHINE DEHYDROGENASE SUBUNIT A-RELATED"/>
    <property type="match status" value="1"/>
</dbReference>
<dbReference type="Pfam" id="PF02625">
    <property type="entry name" value="XdhC_CoxI"/>
    <property type="match status" value="1"/>
</dbReference>
<dbReference type="InterPro" id="IPR036291">
    <property type="entry name" value="NAD(P)-bd_dom_sf"/>
</dbReference>
<accession>A0A7C4D7C5</accession>
<dbReference type="InterPro" id="IPR003777">
    <property type="entry name" value="XdhC_CoxI"/>
</dbReference>
<feature type="domain" description="XdhC Rossmann" evidence="2">
    <location>
        <begin position="114"/>
        <end position="258"/>
    </location>
</feature>
<reference evidence="3" key="1">
    <citation type="journal article" date="2020" name="mSystems">
        <title>Genome- and Community-Level Interaction Insights into Carbon Utilization and Element Cycling Functions of Hydrothermarchaeota in Hydrothermal Sediment.</title>
        <authorList>
            <person name="Zhou Z."/>
            <person name="Liu Y."/>
            <person name="Xu W."/>
            <person name="Pan J."/>
            <person name="Luo Z.H."/>
            <person name="Li M."/>
        </authorList>
    </citation>
    <scope>NUCLEOTIDE SEQUENCE [LARGE SCALE GENOMIC DNA]</scope>
    <source>
        <strain evidence="3">SpSt-642</strain>
    </source>
</reference>
<evidence type="ECO:0000259" key="2">
    <source>
        <dbReference type="Pfam" id="PF13478"/>
    </source>
</evidence>
<evidence type="ECO:0000313" key="3">
    <source>
        <dbReference type="EMBL" id="HGM57972.1"/>
    </source>
</evidence>